<keyword evidence="3 5" id="KW-1133">Transmembrane helix</keyword>
<feature type="transmembrane region" description="Helical" evidence="5">
    <location>
        <begin position="125"/>
        <end position="142"/>
    </location>
</feature>
<evidence type="ECO:0000313" key="7">
    <source>
        <dbReference type="EMBL" id="KAL1891084.1"/>
    </source>
</evidence>
<keyword evidence="4 5" id="KW-0472">Membrane</keyword>
<feature type="transmembrane region" description="Helical" evidence="5">
    <location>
        <begin position="211"/>
        <end position="233"/>
    </location>
</feature>
<gene>
    <name evidence="7" type="ORF">Sste5346_007910</name>
</gene>
<dbReference type="PROSITE" id="PS50850">
    <property type="entry name" value="MFS"/>
    <property type="match status" value="1"/>
</dbReference>
<feature type="transmembrane region" description="Helical" evidence="5">
    <location>
        <begin position="57"/>
        <end position="75"/>
    </location>
</feature>
<feature type="transmembrane region" description="Helical" evidence="5">
    <location>
        <begin position="431"/>
        <end position="453"/>
    </location>
</feature>
<dbReference type="PANTHER" id="PTHR23502">
    <property type="entry name" value="MAJOR FACILITATOR SUPERFAMILY"/>
    <property type="match status" value="1"/>
</dbReference>
<evidence type="ECO:0000313" key="8">
    <source>
        <dbReference type="Proteomes" id="UP001583186"/>
    </source>
</evidence>
<dbReference type="Pfam" id="PF07690">
    <property type="entry name" value="MFS_1"/>
    <property type="match status" value="1"/>
</dbReference>
<dbReference type="PANTHER" id="PTHR23502:SF160">
    <property type="entry name" value="MAJOR FACILITATOR SUPERFAMILY (MFS) PROFILE DOMAIN-CONTAINING PROTEIN-RELATED"/>
    <property type="match status" value="1"/>
</dbReference>
<dbReference type="InterPro" id="IPR020846">
    <property type="entry name" value="MFS_dom"/>
</dbReference>
<dbReference type="InterPro" id="IPR011701">
    <property type="entry name" value="MFS"/>
</dbReference>
<evidence type="ECO:0000256" key="5">
    <source>
        <dbReference type="SAM" id="Phobius"/>
    </source>
</evidence>
<proteinExistence type="predicted"/>
<protein>
    <recommendedName>
        <fullName evidence="6">Major facilitator superfamily (MFS) profile domain-containing protein</fullName>
    </recommendedName>
</protein>
<feature type="transmembrane region" description="Helical" evidence="5">
    <location>
        <begin position="405"/>
        <end position="424"/>
    </location>
</feature>
<keyword evidence="8" id="KW-1185">Reference proteome</keyword>
<dbReference type="Gene3D" id="1.20.1250.20">
    <property type="entry name" value="MFS general substrate transporter like domains"/>
    <property type="match status" value="1"/>
</dbReference>
<dbReference type="Proteomes" id="UP001583186">
    <property type="component" value="Unassembled WGS sequence"/>
</dbReference>
<comment type="caution">
    <text evidence="7">The sequence shown here is derived from an EMBL/GenBank/DDBJ whole genome shotgun (WGS) entry which is preliminary data.</text>
</comment>
<name>A0ABR3YRU5_9PEZI</name>
<evidence type="ECO:0000256" key="4">
    <source>
        <dbReference type="ARBA" id="ARBA00023136"/>
    </source>
</evidence>
<feature type="transmembrane region" description="Helical" evidence="5">
    <location>
        <begin position="154"/>
        <end position="177"/>
    </location>
</feature>
<sequence length="509" mass="55894">MQRDDMKPIEVHEESAVAGAIPDASSDEKFAAVERALLPQPTNDPNDPLNWSAWEKYSTYLTICFFTVLATFNSSNFTVAVQPLAAEFKQSTTRIGYLVCFNVLWLGVGNLVWVPLARVIGKRPVYLLSLLLLVGTNVWSYEAKSYGSLLPARIISGFAASSADATVPSLVADLFFVHERGHCMMIFHMALSVGFFLGPLICAYITQTVGWRWTCGLIAIAGGATFIVGLFTIRETNYPARTPEALDKSADSFPPKRGITGWLSMTIGYNKEVSFWKTFVRILSLAAYPPIAWTGVTVGTFVGWNIVVQLTSSQTFTKPPYGWKTGSLGLLSISGFIGAVLAFFIGGKLIDIIANRMTKANGGRRQPEFRLPSIIIPALIGPFGILIFGLTISHQTMWVGPAFGYGMQGFGLTAVANVVVTYAVDGYHDLAAEALTVVFVIRNVIATVLALYTKNWQTATGVQNAFGEMVAIQFFVLLMAIPFYFYGKRIRQWTATFGPMKHVQREVEM</sequence>
<keyword evidence="2 5" id="KW-0812">Transmembrane</keyword>
<organism evidence="7 8">
    <name type="scientific">Sporothrix stenoceras</name>
    <dbReference type="NCBI Taxonomy" id="5173"/>
    <lineage>
        <taxon>Eukaryota</taxon>
        <taxon>Fungi</taxon>
        <taxon>Dikarya</taxon>
        <taxon>Ascomycota</taxon>
        <taxon>Pezizomycotina</taxon>
        <taxon>Sordariomycetes</taxon>
        <taxon>Sordariomycetidae</taxon>
        <taxon>Ophiostomatales</taxon>
        <taxon>Ophiostomataceae</taxon>
        <taxon>Sporothrix</taxon>
    </lineage>
</organism>
<evidence type="ECO:0000256" key="2">
    <source>
        <dbReference type="ARBA" id="ARBA00022692"/>
    </source>
</evidence>
<feature type="transmembrane region" description="Helical" evidence="5">
    <location>
        <begin position="184"/>
        <end position="205"/>
    </location>
</feature>
<dbReference type="SUPFAM" id="SSF103473">
    <property type="entry name" value="MFS general substrate transporter"/>
    <property type="match status" value="1"/>
</dbReference>
<feature type="transmembrane region" description="Helical" evidence="5">
    <location>
        <begin position="371"/>
        <end position="393"/>
    </location>
</feature>
<evidence type="ECO:0000256" key="3">
    <source>
        <dbReference type="ARBA" id="ARBA00022989"/>
    </source>
</evidence>
<feature type="transmembrane region" description="Helical" evidence="5">
    <location>
        <begin position="327"/>
        <end position="350"/>
    </location>
</feature>
<feature type="transmembrane region" description="Helical" evidence="5">
    <location>
        <begin position="285"/>
        <end position="307"/>
    </location>
</feature>
<evidence type="ECO:0000259" key="6">
    <source>
        <dbReference type="PROSITE" id="PS50850"/>
    </source>
</evidence>
<feature type="transmembrane region" description="Helical" evidence="5">
    <location>
        <begin position="465"/>
        <end position="486"/>
    </location>
</feature>
<comment type="subcellular location">
    <subcellularLocation>
        <location evidence="1">Membrane</location>
        <topology evidence="1">Multi-pass membrane protein</topology>
    </subcellularLocation>
</comment>
<evidence type="ECO:0000256" key="1">
    <source>
        <dbReference type="ARBA" id="ARBA00004141"/>
    </source>
</evidence>
<dbReference type="EMBL" id="JAWCUI010000056">
    <property type="protein sequence ID" value="KAL1891084.1"/>
    <property type="molecule type" value="Genomic_DNA"/>
</dbReference>
<dbReference type="InterPro" id="IPR036259">
    <property type="entry name" value="MFS_trans_sf"/>
</dbReference>
<feature type="domain" description="Major facilitator superfamily (MFS) profile" evidence="6">
    <location>
        <begin position="59"/>
        <end position="491"/>
    </location>
</feature>
<feature type="transmembrane region" description="Helical" evidence="5">
    <location>
        <begin position="95"/>
        <end position="113"/>
    </location>
</feature>
<reference evidence="7 8" key="1">
    <citation type="journal article" date="2024" name="IMA Fungus">
        <title>IMA Genome - F19 : A genome assembly and annotation guide to empower mycologists, including annotated draft genome sequences of Ceratocystis pirilliformis, Diaporthe australafricana, Fusarium ophioides, Paecilomyces lecythidis, and Sporothrix stenoceras.</title>
        <authorList>
            <person name="Aylward J."/>
            <person name="Wilson A.M."/>
            <person name="Visagie C.M."/>
            <person name="Spraker J."/>
            <person name="Barnes I."/>
            <person name="Buitendag C."/>
            <person name="Ceriani C."/>
            <person name="Del Mar Angel L."/>
            <person name="du Plessis D."/>
            <person name="Fuchs T."/>
            <person name="Gasser K."/>
            <person name="Kramer D."/>
            <person name="Li W."/>
            <person name="Munsamy K."/>
            <person name="Piso A."/>
            <person name="Price J.L."/>
            <person name="Sonnekus B."/>
            <person name="Thomas C."/>
            <person name="van der Nest A."/>
            <person name="van Dijk A."/>
            <person name="van Heerden A."/>
            <person name="van Vuuren N."/>
            <person name="Yilmaz N."/>
            <person name="Duong T.A."/>
            <person name="van der Merwe N.A."/>
            <person name="Wingfield M.J."/>
            <person name="Wingfield B.D."/>
        </authorList>
    </citation>
    <scope>NUCLEOTIDE SEQUENCE [LARGE SCALE GENOMIC DNA]</scope>
    <source>
        <strain evidence="7 8">CMW 5346</strain>
    </source>
</reference>
<accession>A0ABR3YRU5</accession>